<dbReference type="AlphaFoldDB" id="B9XN36"/>
<evidence type="ECO:0000313" key="2">
    <source>
        <dbReference type="Proteomes" id="UP000003688"/>
    </source>
</evidence>
<dbReference type="SUPFAM" id="SSF81301">
    <property type="entry name" value="Nucleotidyltransferase"/>
    <property type="match status" value="1"/>
</dbReference>
<evidence type="ECO:0000313" key="1">
    <source>
        <dbReference type="EMBL" id="EEF58698.1"/>
    </source>
</evidence>
<dbReference type="InterPro" id="IPR039498">
    <property type="entry name" value="NTP_transf_5"/>
</dbReference>
<reference evidence="1 2" key="1">
    <citation type="journal article" date="2011" name="J. Bacteriol.">
        <title>Genome sequence of 'Pedosphaera parvula' Ellin514, an aerobic Verrucomicrobial isolate from pasture soil.</title>
        <authorList>
            <person name="Kant R."/>
            <person name="van Passel M.W."/>
            <person name="Sangwan P."/>
            <person name="Palva A."/>
            <person name="Lucas S."/>
            <person name="Copeland A."/>
            <person name="Lapidus A."/>
            <person name="Glavina Del Rio T."/>
            <person name="Dalin E."/>
            <person name="Tice H."/>
            <person name="Bruce D."/>
            <person name="Goodwin L."/>
            <person name="Pitluck S."/>
            <person name="Chertkov O."/>
            <person name="Larimer F.W."/>
            <person name="Land M.L."/>
            <person name="Hauser L."/>
            <person name="Brettin T.S."/>
            <person name="Detter J.C."/>
            <person name="Han S."/>
            <person name="de Vos W.M."/>
            <person name="Janssen P.H."/>
            <person name="Smidt H."/>
        </authorList>
    </citation>
    <scope>NUCLEOTIDE SEQUENCE [LARGE SCALE GENOMIC DNA]</scope>
    <source>
        <strain evidence="1 2">Ellin514</strain>
    </source>
</reference>
<dbReference type="STRING" id="320771.Cflav_PD1794"/>
<comment type="caution">
    <text evidence="1">The sequence shown here is derived from an EMBL/GenBank/DDBJ whole genome shotgun (WGS) entry which is preliminary data.</text>
</comment>
<accession>B9XN36</accession>
<name>B9XN36_PEDPL</name>
<dbReference type="EMBL" id="ABOX02000038">
    <property type="protein sequence ID" value="EEF58698.1"/>
    <property type="molecule type" value="Genomic_DNA"/>
</dbReference>
<organism evidence="1 2">
    <name type="scientific">Pedosphaera parvula (strain Ellin514)</name>
    <dbReference type="NCBI Taxonomy" id="320771"/>
    <lineage>
        <taxon>Bacteria</taxon>
        <taxon>Pseudomonadati</taxon>
        <taxon>Verrucomicrobiota</taxon>
        <taxon>Pedosphaerae</taxon>
        <taxon>Pedosphaerales</taxon>
        <taxon>Pedosphaeraceae</taxon>
        <taxon>Pedosphaera</taxon>
    </lineage>
</organism>
<protein>
    <recommendedName>
        <fullName evidence="3">Nucleotidyltransferase family protein</fullName>
    </recommendedName>
</protein>
<proteinExistence type="predicted"/>
<dbReference type="InterPro" id="IPR043519">
    <property type="entry name" value="NT_sf"/>
</dbReference>
<evidence type="ECO:0008006" key="3">
    <source>
        <dbReference type="Google" id="ProtNLM"/>
    </source>
</evidence>
<dbReference type="Gene3D" id="3.30.460.40">
    <property type="match status" value="1"/>
</dbReference>
<dbReference type="Pfam" id="PF14907">
    <property type="entry name" value="NTP_transf_5"/>
    <property type="match status" value="1"/>
</dbReference>
<dbReference type="Proteomes" id="UP000003688">
    <property type="component" value="Unassembled WGS sequence"/>
</dbReference>
<keyword evidence="2" id="KW-1185">Reference proteome</keyword>
<sequence>MGQWANYRAAIEAAKTAGLNFLLGGGFALATYTGYWRNTKDIDFYIEPRDREAMITALSSVGFVDYYDIRPYDPGWIYRSTREGIIVDIIWSMANRRAEVDEQWFTRAHPIVVREEALSVAPVEELLWCKLYILQRDHCDWTDIFNILFCCGPKLDWNHLVERVGADIPLLRSVLMVYDWLCPNKAIELPLKLRRRLELPKPKKLPEAEQQRRIRLLDNRAWFSGMHPISQHLEV</sequence>
<gene>
    <name evidence="1" type="ORF">Cflav_PD1794</name>
</gene>